<evidence type="ECO:0000256" key="7">
    <source>
        <dbReference type="ARBA" id="ARBA00023284"/>
    </source>
</evidence>
<dbReference type="Gene3D" id="3.40.30.10">
    <property type="entry name" value="Glutaredoxin"/>
    <property type="match status" value="1"/>
</dbReference>
<dbReference type="EMBL" id="JBHTAX010000001">
    <property type="protein sequence ID" value="MFC7190983.1"/>
    <property type="molecule type" value="Genomic_DNA"/>
</dbReference>
<comment type="similarity">
    <text evidence="2">Belongs to the glutaredoxin family.</text>
</comment>
<evidence type="ECO:0000256" key="6">
    <source>
        <dbReference type="ARBA" id="ARBA00023157"/>
    </source>
</evidence>
<evidence type="ECO:0000256" key="3">
    <source>
        <dbReference type="ARBA" id="ARBA00022729"/>
    </source>
</evidence>
<dbReference type="Proteomes" id="UP001596417">
    <property type="component" value="Unassembled WGS sequence"/>
</dbReference>
<comment type="caution">
    <text evidence="9">The sequence shown here is derived from an EMBL/GenBank/DDBJ whole genome shotgun (WGS) entry which is preliminary data.</text>
</comment>
<dbReference type="PANTHER" id="PTHR13887:SF14">
    <property type="entry name" value="DISULFIDE BOND FORMATION PROTEIN D"/>
    <property type="match status" value="1"/>
</dbReference>
<evidence type="ECO:0000256" key="4">
    <source>
        <dbReference type="ARBA" id="ARBA00022982"/>
    </source>
</evidence>
<dbReference type="AlphaFoldDB" id="A0ABD5YNT7"/>
<accession>A0ABD5YNT7</accession>
<evidence type="ECO:0000259" key="8">
    <source>
        <dbReference type="PROSITE" id="PS51352"/>
    </source>
</evidence>
<organism evidence="9 10">
    <name type="scientific">Halocatena marina</name>
    <dbReference type="NCBI Taxonomy" id="2934937"/>
    <lineage>
        <taxon>Archaea</taxon>
        <taxon>Methanobacteriati</taxon>
        <taxon>Methanobacteriota</taxon>
        <taxon>Stenosarchaea group</taxon>
        <taxon>Halobacteria</taxon>
        <taxon>Halobacteriales</taxon>
        <taxon>Natronomonadaceae</taxon>
        <taxon>Halocatena</taxon>
    </lineage>
</organism>
<dbReference type="PANTHER" id="PTHR13887">
    <property type="entry name" value="GLUTATHIONE S-TRANSFERASE KAPPA"/>
    <property type="match status" value="1"/>
</dbReference>
<evidence type="ECO:0000256" key="5">
    <source>
        <dbReference type="ARBA" id="ARBA00023002"/>
    </source>
</evidence>
<evidence type="ECO:0000313" key="10">
    <source>
        <dbReference type="Proteomes" id="UP001596417"/>
    </source>
</evidence>
<keyword evidence="7" id="KW-0676">Redox-active center</keyword>
<dbReference type="Pfam" id="PF13462">
    <property type="entry name" value="Thioredoxin_4"/>
    <property type="match status" value="1"/>
</dbReference>
<reference evidence="9 10" key="1">
    <citation type="journal article" date="2019" name="Int. J. Syst. Evol. Microbiol.">
        <title>The Global Catalogue of Microorganisms (GCM) 10K type strain sequencing project: providing services to taxonomists for standard genome sequencing and annotation.</title>
        <authorList>
            <consortium name="The Broad Institute Genomics Platform"/>
            <consortium name="The Broad Institute Genome Sequencing Center for Infectious Disease"/>
            <person name="Wu L."/>
            <person name="Ma J."/>
        </authorList>
    </citation>
    <scope>NUCLEOTIDE SEQUENCE [LARGE SCALE GENOMIC DNA]</scope>
    <source>
        <strain evidence="9 10">RDMS1</strain>
    </source>
</reference>
<keyword evidence="6" id="KW-1015">Disulfide bond</keyword>
<proteinExistence type="inferred from homology"/>
<evidence type="ECO:0000256" key="2">
    <source>
        <dbReference type="ARBA" id="ARBA00007787"/>
    </source>
</evidence>
<dbReference type="InterPro" id="IPR013766">
    <property type="entry name" value="Thioredoxin_domain"/>
</dbReference>
<evidence type="ECO:0000313" key="9">
    <source>
        <dbReference type="EMBL" id="MFC7190983.1"/>
    </source>
</evidence>
<sequence>MHSATGTTKFDVKLDQSPVMGSNDAPVDLYYWSDYLCPFCQTFAMKIHPQIAKSAIADGTLRVVFLQLPNIGENSFPAALMAKCVWRQVADDDPDLFWKWHHAVFEQQGEEGSGWADIKNLYKITEDVGIDTDAITTCIENRQDKIRKDIKAEVTVADRENIKGTPAFIFYNRKTGTSKKLAGAQPYATFKQAIQTVKNG</sequence>
<dbReference type="SUPFAM" id="SSF52833">
    <property type="entry name" value="Thioredoxin-like"/>
    <property type="match status" value="1"/>
</dbReference>
<protein>
    <submittedName>
        <fullName evidence="9">DsbA family protein</fullName>
    </submittedName>
</protein>
<name>A0ABD5YNT7_9EURY</name>
<keyword evidence="10" id="KW-1185">Reference proteome</keyword>
<keyword evidence="3" id="KW-0732">Signal</keyword>
<dbReference type="InterPro" id="IPR036249">
    <property type="entry name" value="Thioredoxin-like_sf"/>
</dbReference>
<gene>
    <name evidence="9" type="ORF">ACFQL7_14905</name>
</gene>
<keyword evidence="5" id="KW-0560">Oxidoreductase</keyword>
<evidence type="ECO:0000256" key="1">
    <source>
        <dbReference type="ARBA" id="ARBA00005791"/>
    </source>
</evidence>
<dbReference type="RefSeq" id="WP_390205935.1">
    <property type="nucleotide sequence ID" value="NZ_JBHTAX010000001.1"/>
</dbReference>
<dbReference type="GO" id="GO:0016491">
    <property type="term" value="F:oxidoreductase activity"/>
    <property type="evidence" value="ECO:0007669"/>
    <property type="project" value="UniProtKB-KW"/>
</dbReference>
<keyword evidence="4" id="KW-0249">Electron transport</keyword>
<dbReference type="PROSITE" id="PS51352">
    <property type="entry name" value="THIOREDOXIN_2"/>
    <property type="match status" value="1"/>
</dbReference>
<feature type="domain" description="Thioredoxin" evidence="8">
    <location>
        <begin position="1"/>
        <end position="199"/>
    </location>
</feature>
<dbReference type="InterPro" id="IPR012336">
    <property type="entry name" value="Thioredoxin-like_fold"/>
</dbReference>
<comment type="similarity">
    <text evidence="1">Belongs to the thioredoxin family. DsbA subfamily.</text>
</comment>
<keyword evidence="4" id="KW-0813">Transport</keyword>